<dbReference type="Pfam" id="PF22891">
    <property type="entry name" value="KH_PNO1_2nd"/>
    <property type="match status" value="1"/>
</dbReference>
<gene>
    <name evidence="3" type="ORF">DSAG12_00649</name>
</gene>
<dbReference type="GeneID" id="41328653"/>
<evidence type="ECO:0000313" key="3">
    <source>
        <dbReference type="EMBL" id="QEE14832.1"/>
    </source>
</evidence>
<keyword evidence="4" id="KW-1185">Reference proteome</keyword>
<dbReference type="Proteomes" id="UP000321408">
    <property type="component" value="Chromosome"/>
</dbReference>
<dbReference type="KEGG" id="psyt:DSAG12_00649"/>
<dbReference type="PANTHER" id="PTHR12826:SF13">
    <property type="entry name" value="RNA-BINDING PROTEIN PNO1"/>
    <property type="match status" value="1"/>
</dbReference>
<dbReference type="PANTHER" id="PTHR12826">
    <property type="entry name" value="RIBONUCLEASE Y"/>
    <property type="match status" value="1"/>
</dbReference>
<dbReference type="GO" id="GO:0003723">
    <property type="term" value="F:RNA binding"/>
    <property type="evidence" value="ECO:0007669"/>
    <property type="project" value="UniProtKB-KW"/>
</dbReference>
<dbReference type="NCBIfam" id="TIGR03665">
    <property type="entry name" value="arCOG04150"/>
    <property type="match status" value="1"/>
</dbReference>
<protein>
    <submittedName>
        <fullName evidence="3">KH domain-containing protein</fullName>
    </submittedName>
</protein>
<evidence type="ECO:0000313" key="4">
    <source>
        <dbReference type="Proteomes" id="UP000321408"/>
    </source>
</evidence>
<dbReference type="InterPro" id="IPR019964">
    <property type="entry name" value="KH_domain_protein_archaea"/>
</dbReference>
<sequence length="193" mass="22067">MSLNKDRLAVAIGKEGSTKAHIEKLTGTKIFIDSISGNYRVESNPDFNSSDLFDENESPGLRIYMTQHILQAINHGFNPDKALKLLDSEYILEIIDLEKIVGHSEKKLKRIKGRLIGDKGKIRNSFEQFSGAQFSIYKKYIALIGNFETIKVAKKGINMIIQGFPHKTVLGYLTRKYQEKKQEEFTKMWKPVI</sequence>
<dbReference type="EMBL" id="CP042905">
    <property type="protein sequence ID" value="QEE14832.1"/>
    <property type="molecule type" value="Genomic_DNA"/>
</dbReference>
<dbReference type="OrthoDB" id="7870at2157"/>
<evidence type="ECO:0000259" key="2">
    <source>
        <dbReference type="Pfam" id="PF22891"/>
    </source>
</evidence>
<organism evidence="3 4">
    <name type="scientific">Promethearchaeum syntrophicum</name>
    <dbReference type="NCBI Taxonomy" id="2594042"/>
    <lineage>
        <taxon>Archaea</taxon>
        <taxon>Promethearchaeati</taxon>
        <taxon>Promethearchaeota</taxon>
        <taxon>Promethearchaeia</taxon>
        <taxon>Promethearchaeales</taxon>
        <taxon>Promethearchaeaceae</taxon>
        <taxon>Promethearchaeum</taxon>
    </lineage>
</organism>
<evidence type="ECO:0000256" key="1">
    <source>
        <dbReference type="ARBA" id="ARBA00022884"/>
    </source>
</evidence>
<dbReference type="Gene3D" id="3.30.1370.10">
    <property type="entry name" value="K Homology domain, type 1"/>
    <property type="match status" value="2"/>
</dbReference>
<reference evidence="3 4" key="1">
    <citation type="journal article" date="2020" name="Nature">
        <title>Isolation of an archaeon at the prokaryote-eukaryote interface.</title>
        <authorList>
            <person name="Imachi H."/>
            <person name="Nobu M.K."/>
            <person name="Nakahara N."/>
            <person name="Morono Y."/>
            <person name="Ogawara M."/>
            <person name="Takaki Y."/>
            <person name="Takano Y."/>
            <person name="Uematsu K."/>
            <person name="Ikuta T."/>
            <person name="Ito M."/>
            <person name="Matsui Y."/>
            <person name="Miyazaki M."/>
            <person name="Murata K."/>
            <person name="Saito Y."/>
            <person name="Sakai S."/>
            <person name="Song C."/>
            <person name="Tasumi E."/>
            <person name="Yamanaka Y."/>
            <person name="Yamaguchi T."/>
            <person name="Kamagata Y."/>
            <person name="Tamaki H."/>
            <person name="Takai K."/>
        </authorList>
    </citation>
    <scope>NUCLEOTIDE SEQUENCE [LARGE SCALE GENOMIC DNA]</scope>
    <source>
        <strain evidence="3 4">MK-D1</strain>
    </source>
</reference>
<name>A0A5B9D6Z8_9ARCH</name>
<dbReference type="SUPFAM" id="SSF54791">
    <property type="entry name" value="Eukaryotic type KH-domain (KH-domain type I)"/>
    <property type="match status" value="1"/>
</dbReference>
<feature type="domain" description="PNO1 second type I KH" evidence="2">
    <location>
        <begin position="92"/>
        <end position="176"/>
    </location>
</feature>
<accession>A0A5B9D6Z8</accession>
<proteinExistence type="predicted"/>
<dbReference type="AlphaFoldDB" id="A0A5B9D6Z8"/>
<dbReference type="InterPro" id="IPR036612">
    <property type="entry name" value="KH_dom_type_1_sf"/>
</dbReference>
<dbReference type="InterPro" id="IPR055211">
    <property type="entry name" value="KH_PNO1_2nd"/>
</dbReference>
<reference evidence="3 4" key="2">
    <citation type="journal article" date="2024" name="Int. J. Syst. Evol. Microbiol.">
        <title>Promethearchaeum syntrophicum gen. nov., sp. nov., an anaerobic, obligately syntrophic archaeon, the first isolate of the lineage 'Asgard' archaea, and proposal of the new archaeal phylum Promethearchaeota phyl. nov. and kingdom Promethearchaeati regn. nov.</title>
        <authorList>
            <person name="Imachi H."/>
            <person name="Nobu M.K."/>
            <person name="Kato S."/>
            <person name="Takaki Y."/>
            <person name="Miyazaki M."/>
            <person name="Miyata M."/>
            <person name="Ogawara M."/>
            <person name="Saito Y."/>
            <person name="Sakai S."/>
            <person name="Tahara Y.O."/>
            <person name="Takano Y."/>
            <person name="Tasumi E."/>
            <person name="Uematsu K."/>
            <person name="Yoshimura T."/>
            <person name="Itoh T."/>
            <person name="Ohkuma M."/>
            <person name="Takai K."/>
        </authorList>
    </citation>
    <scope>NUCLEOTIDE SEQUENCE [LARGE SCALE GENOMIC DNA]</scope>
    <source>
        <strain evidence="3 4">MK-D1</strain>
    </source>
</reference>
<keyword evidence="1" id="KW-0694">RNA-binding</keyword>
<dbReference type="RefSeq" id="WP_147661772.1">
    <property type="nucleotide sequence ID" value="NZ_CP042905.2"/>
</dbReference>